<evidence type="ECO:0000256" key="1">
    <source>
        <dbReference type="SAM" id="Coils"/>
    </source>
</evidence>
<feature type="signal peptide" evidence="3">
    <location>
        <begin position="1"/>
        <end position="19"/>
    </location>
</feature>
<dbReference type="Proteomes" id="UP000255326">
    <property type="component" value="Unassembled WGS sequence"/>
</dbReference>
<reference evidence="4 5" key="1">
    <citation type="submission" date="2018-07" db="EMBL/GenBank/DDBJ databases">
        <title>Genomic Encyclopedia of Type Strains, Phase IV (KMG-IV): sequencing the most valuable type-strain genomes for metagenomic binning, comparative biology and taxonomic classification.</title>
        <authorList>
            <person name="Goeker M."/>
        </authorList>
    </citation>
    <scope>NUCLEOTIDE SEQUENCE [LARGE SCALE GENOMIC DNA]</scope>
    <source>
        <strain evidence="4 5">DSM 25281</strain>
    </source>
</reference>
<keyword evidence="1" id="KW-0175">Coiled coil</keyword>
<dbReference type="OrthoDB" id="2877985at2"/>
<keyword evidence="5" id="KW-1185">Reference proteome</keyword>
<dbReference type="RefSeq" id="WP_114744260.1">
    <property type="nucleotide sequence ID" value="NZ_QQAY01000002.1"/>
</dbReference>
<dbReference type="PROSITE" id="PS51257">
    <property type="entry name" value="PROKAR_LIPOPROTEIN"/>
    <property type="match status" value="1"/>
</dbReference>
<comment type="caution">
    <text evidence="4">The sequence shown here is derived from an EMBL/GenBank/DDBJ whole genome shotgun (WGS) entry which is preliminary data.</text>
</comment>
<dbReference type="EMBL" id="QQAY01000002">
    <property type="protein sequence ID" value="RDI45388.1"/>
    <property type="molecule type" value="Genomic_DNA"/>
</dbReference>
<feature type="compositionally biased region" description="Basic and acidic residues" evidence="2">
    <location>
        <begin position="24"/>
        <end position="44"/>
    </location>
</feature>
<proteinExistence type="predicted"/>
<gene>
    <name evidence="4" type="ORF">DFR59_10211</name>
</gene>
<protein>
    <submittedName>
        <fullName evidence="4">P30 protein</fullName>
    </submittedName>
</protein>
<feature type="chain" id="PRO_5039169624" evidence="3">
    <location>
        <begin position="20"/>
        <end position="179"/>
    </location>
</feature>
<keyword evidence="3" id="KW-0732">Signal</keyword>
<evidence type="ECO:0000256" key="2">
    <source>
        <dbReference type="SAM" id="MobiDB-lite"/>
    </source>
</evidence>
<dbReference type="AlphaFoldDB" id="A0A370GNS6"/>
<evidence type="ECO:0000313" key="5">
    <source>
        <dbReference type="Proteomes" id="UP000255326"/>
    </source>
</evidence>
<feature type="coiled-coil region" evidence="1">
    <location>
        <begin position="132"/>
        <end position="166"/>
    </location>
</feature>
<name>A0A370GNS6_9BACI</name>
<evidence type="ECO:0000313" key="4">
    <source>
        <dbReference type="EMBL" id="RDI45388.1"/>
    </source>
</evidence>
<evidence type="ECO:0000256" key="3">
    <source>
        <dbReference type="SAM" id="SignalP"/>
    </source>
</evidence>
<sequence>MKKLWWLGLTLLLAVSVAAGCSSDGEKSTDKKDTKDTESAESSKENVQSDMIDFYMNLTGTINSADTDVQNYDAAAAKEETKKEDLAAMAPSAAASAEAVAGKIGEVTVPDSLKDYKSDLEAALTDLKDSYSMKAEELKKGADANLDAANEKLASADEKMGSILEKAGLTTASITNDVN</sequence>
<feature type="region of interest" description="Disordered" evidence="2">
    <location>
        <begin position="22"/>
        <end position="46"/>
    </location>
</feature>
<organism evidence="4 5">
    <name type="scientific">Falsibacillus pallidus</name>
    <dbReference type="NCBI Taxonomy" id="493781"/>
    <lineage>
        <taxon>Bacteria</taxon>
        <taxon>Bacillati</taxon>
        <taxon>Bacillota</taxon>
        <taxon>Bacilli</taxon>
        <taxon>Bacillales</taxon>
        <taxon>Bacillaceae</taxon>
        <taxon>Falsibacillus</taxon>
    </lineage>
</organism>
<accession>A0A370GNS6</accession>